<dbReference type="EMBL" id="QJTC01000041">
    <property type="protein sequence ID" value="PYE73016.1"/>
    <property type="molecule type" value="Genomic_DNA"/>
</dbReference>
<evidence type="ECO:0000313" key="3">
    <source>
        <dbReference type="Proteomes" id="UP000247540"/>
    </source>
</evidence>
<accession>A0A318SBE9</accession>
<comment type="caution">
    <text evidence="2">The sequence shown here is derived from an EMBL/GenBank/DDBJ whole genome shotgun (WGS) entry which is preliminary data.</text>
</comment>
<protein>
    <submittedName>
        <fullName evidence="2">Uncharacterized protein</fullName>
    </submittedName>
</protein>
<name>A0A318SBE9_9BURK</name>
<keyword evidence="3" id="KW-1185">Reference proteome</keyword>
<evidence type="ECO:0000313" key="2">
    <source>
        <dbReference type="EMBL" id="PYE73016.1"/>
    </source>
</evidence>
<proteinExistence type="predicted"/>
<keyword evidence="1" id="KW-0472">Membrane</keyword>
<evidence type="ECO:0000256" key="1">
    <source>
        <dbReference type="SAM" id="Phobius"/>
    </source>
</evidence>
<keyword evidence="1" id="KW-0812">Transmembrane</keyword>
<keyword evidence="1" id="KW-1133">Transmembrane helix</keyword>
<feature type="transmembrane region" description="Helical" evidence="1">
    <location>
        <begin position="45"/>
        <end position="69"/>
    </location>
</feature>
<dbReference type="RefSeq" id="WP_110467011.1">
    <property type="nucleotide sequence ID" value="NZ_JAMOFZ010000041.1"/>
</dbReference>
<reference evidence="2 3" key="1">
    <citation type="submission" date="2018-06" db="EMBL/GenBank/DDBJ databases">
        <title>Genomic Encyclopedia of Type Strains, Phase III (KMG-III): the genomes of soil and plant-associated and newly described type strains.</title>
        <authorList>
            <person name="Whitman W."/>
        </authorList>
    </citation>
    <scope>NUCLEOTIDE SEQUENCE [LARGE SCALE GENOMIC DNA]</scope>
    <source>
        <strain evidence="2 3">CECT 7646</strain>
    </source>
</reference>
<gene>
    <name evidence="2" type="ORF">DFQ15_1414</name>
</gene>
<dbReference type="OrthoDB" id="8912943at2"/>
<sequence>MSTRFLVCTTDANPCPLDQQAWLSAVDALNWADMGLTPDLILKTYGWGFGAVFAMYMLGVACSAVLGSIRKA</sequence>
<dbReference type="Proteomes" id="UP000247540">
    <property type="component" value="Unassembled WGS sequence"/>
</dbReference>
<dbReference type="AlphaFoldDB" id="A0A318SBE9"/>
<organism evidence="2 3">
    <name type="scientific">Xylophilus ampelinus</name>
    <dbReference type="NCBI Taxonomy" id="54067"/>
    <lineage>
        <taxon>Bacteria</taxon>
        <taxon>Pseudomonadati</taxon>
        <taxon>Pseudomonadota</taxon>
        <taxon>Betaproteobacteria</taxon>
        <taxon>Burkholderiales</taxon>
        <taxon>Xylophilus</taxon>
    </lineage>
</organism>